<protein>
    <submittedName>
        <fullName evidence="2">Uncharacterized protein</fullName>
    </submittedName>
</protein>
<sequence length="108" mass="12268">MLRVTPQEKDDLIRLFPLKFVNRSNIGVNPLFQMFMLLGQSGVTMVLSVFVEFFSYAADNLIKRRNNVQVGKVCPLKCQLHQFTGLCALCRNVVVFMPNLVASYVDPL</sequence>
<reference evidence="2" key="1">
    <citation type="submission" date="2019-08" db="EMBL/GenBank/DDBJ databases">
        <authorList>
            <person name="Kucharzyk K."/>
            <person name="Murdoch R.W."/>
            <person name="Higgins S."/>
            <person name="Loffler F."/>
        </authorList>
    </citation>
    <scope>NUCLEOTIDE SEQUENCE</scope>
</reference>
<dbReference type="AlphaFoldDB" id="A0A645GTP0"/>
<proteinExistence type="predicted"/>
<keyword evidence="1" id="KW-1133">Transmembrane helix</keyword>
<evidence type="ECO:0000313" key="2">
    <source>
        <dbReference type="EMBL" id="MPN30211.1"/>
    </source>
</evidence>
<organism evidence="2">
    <name type="scientific">bioreactor metagenome</name>
    <dbReference type="NCBI Taxonomy" id="1076179"/>
    <lineage>
        <taxon>unclassified sequences</taxon>
        <taxon>metagenomes</taxon>
        <taxon>ecological metagenomes</taxon>
    </lineage>
</organism>
<keyword evidence="1" id="KW-0472">Membrane</keyword>
<keyword evidence="1" id="KW-0812">Transmembrane</keyword>
<gene>
    <name evidence="2" type="ORF">SDC9_177674</name>
</gene>
<name>A0A645GTP0_9ZZZZ</name>
<dbReference type="EMBL" id="VSSQ01081252">
    <property type="protein sequence ID" value="MPN30211.1"/>
    <property type="molecule type" value="Genomic_DNA"/>
</dbReference>
<feature type="transmembrane region" description="Helical" evidence="1">
    <location>
        <begin position="31"/>
        <end position="56"/>
    </location>
</feature>
<accession>A0A645GTP0</accession>
<comment type="caution">
    <text evidence="2">The sequence shown here is derived from an EMBL/GenBank/DDBJ whole genome shotgun (WGS) entry which is preliminary data.</text>
</comment>
<evidence type="ECO:0000256" key="1">
    <source>
        <dbReference type="SAM" id="Phobius"/>
    </source>
</evidence>